<accession>A0A2T4TY39</accession>
<sequence length="81" mass="8709">MSGAPEQIAESLDLKGEVCPYTFVKTKLALEELQSGQALIIIVDNPSSAENVPRSLRSEGHIVADATKLNDTDWAITVIKA</sequence>
<comment type="similarity">
    <text evidence="1">Belongs to the sulfur carrier protein TusA family.</text>
</comment>
<dbReference type="SUPFAM" id="SSF64307">
    <property type="entry name" value="SirA-like"/>
    <property type="match status" value="1"/>
</dbReference>
<dbReference type="PANTHER" id="PTHR33279">
    <property type="entry name" value="SULFUR CARRIER PROTEIN YEDF-RELATED"/>
    <property type="match status" value="1"/>
</dbReference>
<dbReference type="Proteomes" id="UP000241436">
    <property type="component" value="Unassembled WGS sequence"/>
</dbReference>
<dbReference type="InterPro" id="IPR036868">
    <property type="entry name" value="TusA-like_sf"/>
</dbReference>
<comment type="caution">
    <text evidence="3">The sequence shown here is derived from an EMBL/GenBank/DDBJ whole genome shotgun (WGS) entry which is preliminary data.</text>
</comment>
<dbReference type="InterPro" id="IPR001455">
    <property type="entry name" value="TusA-like"/>
</dbReference>
<reference evidence="3 4" key="1">
    <citation type="submission" date="2017-09" db="EMBL/GenBank/DDBJ databases">
        <title>Bloom of a denitrifying methanotroph, Candidatus Methylomirabilis limnetica, in a deep stratified lake.</title>
        <authorList>
            <person name="Graf J.S."/>
            <person name="Marchant H.K."/>
            <person name="Tienken D."/>
            <person name="Hach P.F."/>
            <person name="Brand A."/>
            <person name="Schubert C.J."/>
            <person name="Kuypers M.M."/>
            <person name="Milucka J."/>
        </authorList>
    </citation>
    <scope>NUCLEOTIDE SEQUENCE [LARGE SCALE GENOMIC DNA]</scope>
    <source>
        <strain evidence="3 4">Zug</strain>
    </source>
</reference>
<evidence type="ECO:0000259" key="2">
    <source>
        <dbReference type="PROSITE" id="PS01148"/>
    </source>
</evidence>
<dbReference type="OrthoDB" id="9794210at2"/>
<dbReference type="PANTHER" id="PTHR33279:SF19">
    <property type="entry name" value="SSL1707 PROTEIN"/>
    <property type="match status" value="1"/>
</dbReference>
<gene>
    <name evidence="3" type="ORF">CLG94_06895</name>
</gene>
<dbReference type="Pfam" id="PF01206">
    <property type="entry name" value="TusA"/>
    <property type="match status" value="1"/>
</dbReference>
<dbReference type="AlphaFoldDB" id="A0A2T4TY39"/>
<evidence type="ECO:0000313" key="3">
    <source>
        <dbReference type="EMBL" id="PTL36017.1"/>
    </source>
</evidence>
<dbReference type="Gene3D" id="3.30.110.40">
    <property type="entry name" value="TusA-like domain"/>
    <property type="match status" value="1"/>
</dbReference>
<dbReference type="PROSITE" id="PS01148">
    <property type="entry name" value="UPF0033"/>
    <property type="match status" value="1"/>
</dbReference>
<dbReference type="CDD" id="cd00291">
    <property type="entry name" value="SirA_YedF_YeeD"/>
    <property type="match status" value="1"/>
</dbReference>
<evidence type="ECO:0000256" key="1">
    <source>
        <dbReference type="ARBA" id="ARBA00008984"/>
    </source>
</evidence>
<name>A0A2T4TY39_9BACT</name>
<proteinExistence type="inferred from homology"/>
<keyword evidence="4" id="KW-1185">Reference proteome</keyword>
<reference evidence="4" key="2">
    <citation type="journal article" date="2018" name="Environ. Microbiol.">
        <title>Bloom of a denitrifying methanotroph, 'Candidatus Methylomirabilis limnetica', in a deep stratified lake.</title>
        <authorList>
            <person name="Graf J.S."/>
            <person name="Mayr M.J."/>
            <person name="Marchant H.K."/>
            <person name="Tienken D."/>
            <person name="Hach P.F."/>
            <person name="Brand A."/>
            <person name="Schubert C.J."/>
            <person name="Kuypers M.M."/>
            <person name="Milucka J."/>
        </authorList>
    </citation>
    <scope>NUCLEOTIDE SEQUENCE [LARGE SCALE GENOMIC DNA]</scope>
    <source>
        <strain evidence="4">Zug</strain>
    </source>
</reference>
<feature type="domain" description="UPF0033" evidence="2">
    <location>
        <begin position="12"/>
        <end position="36"/>
    </location>
</feature>
<evidence type="ECO:0000313" key="4">
    <source>
        <dbReference type="Proteomes" id="UP000241436"/>
    </source>
</evidence>
<dbReference type="EMBL" id="NVQC01000020">
    <property type="protein sequence ID" value="PTL36017.1"/>
    <property type="molecule type" value="Genomic_DNA"/>
</dbReference>
<protein>
    <recommendedName>
        <fullName evidence="2">UPF0033 domain-containing protein</fullName>
    </recommendedName>
</protein>
<dbReference type="RefSeq" id="WP_107562139.1">
    <property type="nucleotide sequence ID" value="NZ_NVQC01000020.1"/>
</dbReference>
<organism evidence="3 4">
    <name type="scientific">Candidatus Methylomirabilis limnetica</name>
    <dbReference type="NCBI Taxonomy" id="2033718"/>
    <lineage>
        <taxon>Bacteria</taxon>
        <taxon>Candidatus Methylomirabilota</taxon>
        <taxon>Candidatus Methylomirabilia</taxon>
        <taxon>Candidatus Methylomirabilales</taxon>
        <taxon>Candidatus Methylomirabilaceae</taxon>
        <taxon>Candidatus Methylomirabilis</taxon>
    </lineage>
</organism>